<reference evidence="18 19" key="1">
    <citation type="submission" date="2015-03" db="EMBL/GenBank/DDBJ databases">
        <title>Genome sequence of Pseudoalteromonas aurantia.</title>
        <authorList>
            <person name="Xie B.-B."/>
            <person name="Rong J.-C."/>
            <person name="Qin Q.-L."/>
            <person name="Zhang Y.-Z."/>
        </authorList>
    </citation>
    <scope>NUCLEOTIDE SEQUENCE [LARGE SCALE GENOMIC DNA]</scope>
    <source>
        <strain evidence="18 19">208</strain>
    </source>
</reference>
<keyword evidence="4" id="KW-0235">DNA replication</keyword>
<evidence type="ECO:0000313" key="19">
    <source>
        <dbReference type="Proteomes" id="UP000615755"/>
    </source>
</evidence>
<dbReference type="EC" id="3.6.1.55" evidence="12"/>
<protein>
    <recommendedName>
        <fullName evidence="13">8-oxo-dGTP diphosphatase</fullName>
        <ecNumber evidence="12">3.6.1.55</ecNumber>
    </recommendedName>
    <alternativeName>
        <fullName evidence="16">7,8-dihydro-8-oxoguanine-triphosphatase</fullName>
    </alternativeName>
    <alternativeName>
        <fullName evidence="15">Mutator protein MutT</fullName>
    </alternativeName>
    <alternativeName>
        <fullName evidence="14">dGTP pyrophosphohydrolase</fullName>
    </alternativeName>
</protein>
<keyword evidence="5" id="KW-0479">Metal-binding</keyword>
<evidence type="ECO:0000256" key="6">
    <source>
        <dbReference type="ARBA" id="ARBA00022763"/>
    </source>
</evidence>
<keyword evidence="6" id="KW-0227">DNA damage</keyword>
<accession>A0ABR9EEB0</accession>
<dbReference type="InterPro" id="IPR020084">
    <property type="entry name" value="NUDIX_hydrolase_CS"/>
</dbReference>
<dbReference type="InterPro" id="IPR029119">
    <property type="entry name" value="MutY_C"/>
</dbReference>
<evidence type="ECO:0000256" key="14">
    <source>
        <dbReference type="ARBA" id="ARBA00041592"/>
    </source>
</evidence>
<keyword evidence="9" id="KW-0234">DNA repair</keyword>
<dbReference type="PROSITE" id="PS00893">
    <property type="entry name" value="NUDIX_BOX"/>
    <property type="match status" value="1"/>
</dbReference>
<dbReference type="PANTHER" id="PTHR47707">
    <property type="entry name" value="8-OXO-DGTP DIPHOSPHATASE"/>
    <property type="match status" value="1"/>
</dbReference>
<keyword evidence="8" id="KW-0460">Magnesium</keyword>
<evidence type="ECO:0000256" key="8">
    <source>
        <dbReference type="ARBA" id="ARBA00022842"/>
    </source>
</evidence>
<evidence type="ECO:0000256" key="12">
    <source>
        <dbReference type="ARBA" id="ARBA00038905"/>
    </source>
</evidence>
<dbReference type="NCBIfam" id="TIGR00586">
    <property type="entry name" value="mutt"/>
    <property type="match status" value="1"/>
</dbReference>
<evidence type="ECO:0000259" key="17">
    <source>
        <dbReference type="PROSITE" id="PS51462"/>
    </source>
</evidence>
<feature type="domain" description="Nudix hydrolase" evidence="17">
    <location>
        <begin position="3"/>
        <end position="129"/>
    </location>
</feature>
<dbReference type="InterPro" id="IPR020476">
    <property type="entry name" value="Nudix_hydrolase"/>
</dbReference>
<name>A0ABR9EEB0_9GAMM</name>
<evidence type="ECO:0000256" key="10">
    <source>
        <dbReference type="ARBA" id="ARBA00035861"/>
    </source>
</evidence>
<keyword evidence="3" id="KW-0515">Mutator protein</keyword>
<sequence>MSKKVIEVAVGVIKTGSKIFISKRHESQHQGGLWEFPGGKVEVGETVFTALKRELKEEVNIDVLGSRELQIIEHDYGDKCVRLIVHIVDKFAGEAKGLEAQLCQWVEITSLNNYAFPAANQAIIDKLHTEMS</sequence>
<comment type="similarity">
    <text evidence="2">Belongs to the Nudix hydrolase family.</text>
</comment>
<evidence type="ECO:0000256" key="4">
    <source>
        <dbReference type="ARBA" id="ARBA00022705"/>
    </source>
</evidence>
<comment type="catalytic activity">
    <reaction evidence="10">
        <text>8-oxo-dGTP + H2O = 8-oxo-dGMP + diphosphate + H(+)</text>
        <dbReference type="Rhea" id="RHEA:31575"/>
        <dbReference type="ChEBI" id="CHEBI:15377"/>
        <dbReference type="ChEBI" id="CHEBI:15378"/>
        <dbReference type="ChEBI" id="CHEBI:33019"/>
        <dbReference type="ChEBI" id="CHEBI:63224"/>
        <dbReference type="ChEBI" id="CHEBI:77896"/>
        <dbReference type="EC" id="3.6.1.55"/>
    </reaction>
</comment>
<dbReference type="EMBL" id="AQGV01000012">
    <property type="protein sequence ID" value="MBE0369310.1"/>
    <property type="molecule type" value="Genomic_DNA"/>
</dbReference>
<dbReference type="Proteomes" id="UP000615755">
    <property type="component" value="Unassembled WGS sequence"/>
</dbReference>
<evidence type="ECO:0000313" key="18">
    <source>
        <dbReference type="EMBL" id="MBE0369310.1"/>
    </source>
</evidence>
<comment type="cofactor">
    <cofactor evidence="1">
        <name>Mg(2+)</name>
        <dbReference type="ChEBI" id="CHEBI:18420"/>
    </cofactor>
</comment>
<organism evidence="18 19">
    <name type="scientific">Pseudoalteromonas aurantia 208</name>
    <dbReference type="NCBI Taxonomy" id="1314867"/>
    <lineage>
        <taxon>Bacteria</taxon>
        <taxon>Pseudomonadati</taxon>
        <taxon>Pseudomonadota</taxon>
        <taxon>Gammaproteobacteria</taxon>
        <taxon>Alteromonadales</taxon>
        <taxon>Pseudoalteromonadaceae</taxon>
        <taxon>Pseudoalteromonas</taxon>
    </lineage>
</organism>
<evidence type="ECO:0000256" key="3">
    <source>
        <dbReference type="ARBA" id="ARBA00022457"/>
    </source>
</evidence>
<gene>
    <name evidence="18" type="primary">mutT</name>
    <name evidence="18" type="ORF">PAUR_a3132</name>
</gene>
<dbReference type="PANTHER" id="PTHR47707:SF1">
    <property type="entry name" value="NUDIX HYDROLASE FAMILY PROTEIN"/>
    <property type="match status" value="1"/>
</dbReference>
<dbReference type="InterPro" id="IPR003561">
    <property type="entry name" value="Mutator_MutT"/>
</dbReference>
<dbReference type="RefSeq" id="WP_192508460.1">
    <property type="nucleotide sequence ID" value="NZ_AQGV01000012.1"/>
</dbReference>
<keyword evidence="19" id="KW-1185">Reference proteome</keyword>
<evidence type="ECO:0000256" key="15">
    <source>
        <dbReference type="ARBA" id="ARBA00041979"/>
    </source>
</evidence>
<evidence type="ECO:0000256" key="11">
    <source>
        <dbReference type="ARBA" id="ARBA00036904"/>
    </source>
</evidence>
<comment type="caution">
    <text evidence="18">The sequence shown here is derived from an EMBL/GenBank/DDBJ whole genome shotgun (WGS) entry which is preliminary data.</text>
</comment>
<proteinExistence type="inferred from homology"/>
<comment type="catalytic activity">
    <reaction evidence="11">
        <text>8-oxo-GTP + H2O = 8-oxo-GMP + diphosphate + H(+)</text>
        <dbReference type="Rhea" id="RHEA:67616"/>
        <dbReference type="ChEBI" id="CHEBI:15377"/>
        <dbReference type="ChEBI" id="CHEBI:15378"/>
        <dbReference type="ChEBI" id="CHEBI:33019"/>
        <dbReference type="ChEBI" id="CHEBI:143553"/>
        <dbReference type="ChEBI" id="CHEBI:145694"/>
    </reaction>
</comment>
<evidence type="ECO:0000256" key="13">
    <source>
        <dbReference type="ARBA" id="ARBA00040794"/>
    </source>
</evidence>
<dbReference type="PRINTS" id="PR00502">
    <property type="entry name" value="NUDIXFAMILY"/>
</dbReference>
<evidence type="ECO:0000256" key="9">
    <source>
        <dbReference type="ARBA" id="ARBA00023204"/>
    </source>
</evidence>
<dbReference type="InterPro" id="IPR000086">
    <property type="entry name" value="NUDIX_hydrolase_dom"/>
</dbReference>
<dbReference type="InterPro" id="IPR047127">
    <property type="entry name" value="MutT-like"/>
</dbReference>
<evidence type="ECO:0000256" key="2">
    <source>
        <dbReference type="ARBA" id="ARBA00005582"/>
    </source>
</evidence>
<dbReference type="PROSITE" id="PS51462">
    <property type="entry name" value="NUDIX"/>
    <property type="match status" value="1"/>
</dbReference>
<dbReference type="SUPFAM" id="SSF55811">
    <property type="entry name" value="Nudix"/>
    <property type="match status" value="1"/>
</dbReference>
<dbReference type="InterPro" id="IPR015797">
    <property type="entry name" value="NUDIX_hydrolase-like_dom_sf"/>
</dbReference>
<evidence type="ECO:0000256" key="16">
    <source>
        <dbReference type="ARBA" id="ARBA00042798"/>
    </source>
</evidence>
<evidence type="ECO:0000256" key="1">
    <source>
        <dbReference type="ARBA" id="ARBA00001946"/>
    </source>
</evidence>
<dbReference type="CDD" id="cd03425">
    <property type="entry name" value="NUDIX_MutT_NudA_like"/>
    <property type="match status" value="1"/>
</dbReference>
<evidence type="ECO:0000256" key="5">
    <source>
        <dbReference type="ARBA" id="ARBA00022723"/>
    </source>
</evidence>
<evidence type="ECO:0000256" key="7">
    <source>
        <dbReference type="ARBA" id="ARBA00022801"/>
    </source>
</evidence>
<dbReference type="Pfam" id="PF14815">
    <property type="entry name" value="NUDIX_4"/>
    <property type="match status" value="1"/>
</dbReference>
<keyword evidence="7" id="KW-0378">Hydrolase</keyword>
<dbReference type="Gene3D" id="3.90.79.10">
    <property type="entry name" value="Nucleoside Triphosphate Pyrophosphohydrolase"/>
    <property type="match status" value="1"/>
</dbReference>